<gene>
    <name evidence="3" type="primary">raf1</name>
    <name evidence="3" type="ORF">CGGC5_v010070</name>
</gene>
<dbReference type="InterPro" id="IPR037588">
    <property type="entry name" value="MLST8"/>
</dbReference>
<sequence>MITFRSAPGSMANNYPVVDLTIDSIEHIDLTTLDESPPSSPRALNTTSEPPRKRQRLGGDASFQSPSRNLAACLKAQVKPYIDACLAEIPQGQVNTTELGRAVLCRIGSIDKFSAEFTHKKGFLSSALEQHLAKTARYLITKYAAEPEFQLNANTTSSPALSNGGASTPTPVPAPGPSHTLSRPAPTSVTATSATEISPNAATSSTHPAATPKSKHRHSTRAPKDTVSPANYRTKARAKSFKSWKTHNPRPGPVTARHKALSAWVHMERRPYTTTEERERILKGASKLIRSAEAVVSKEPVPFHVDFTAEEMEVVRRKIRELCDKKAKSKRSPDTAKELGKLLRKNPHLLTIIPPDLELKGDLAKRDRVAIRNLLDELVDRYKRPARQAKILMLQVDEFDKQNESRRSSQISSLLLAREIDGNRGFGRMRRLVNFTNEFRKAHEDDMEMRAEWVNCAGDIMTIVWTSDHNFICGTTTHSDSHNQQYNRDGNLLLCSSQSKQLKAFADHRIPRPVVQSGENSTEAMRESQSPWLYSSVVSSDYDKVNDRAYTSSFDRTVKAWKVTKDGKDMSAIGTWHHTGNVNFVVASKHESGMVATAADVASYAVRVYQINDEDVSASPFHAYNNLRAWNEGNEQTTETQKWAYFPATMQWGLAKGVQHLLLVGYSPRSFTGDDNDIPEDKRKTGEICLWNCLTGEQIKVTNSSQNVFEVAWHPTLPVFIVATSPHATNLDVKTKGTQIRVFQPGRDQDGRVMFQDYQKLDCPAEDINEVTIKPNSRSHSYVTAACTDGKVYVWDTARGDKPIHSLKHKEALDKENEDIGVKFTAWGTTADRFYTGGADGRVKVWNVRDLRQPLVRDLLEAPGCVTSGAFSPDFSKLVIGDATGRVMLLSLDEEDAPPANFVQRGSRRVRRPLAFKAHDEPPPPGSNAASDSGSARGNHWLSTGQLTRHRDPTIGVIQGPSYSELGLYRKEFHFEEDPSQPLLAKNEEEQQENKKMFRPSSRTSRILPPTASSSSTLQVRHYNNIAKDLDLNMLDEMTKLDLVRDNVNLDDPVEDLGFDFDWEEE</sequence>
<dbReference type="GO" id="GO:0032956">
    <property type="term" value="P:regulation of actin cytoskeleton organization"/>
    <property type="evidence" value="ECO:0007669"/>
    <property type="project" value="TreeGrafter"/>
</dbReference>
<feature type="compositionally biased region" description="Polar residues" evidence="2">
    <location>
        <begin position="1001"/>
        <end position="1016"/>
    </location>
</feature>
<protein>
    <submittedName>
        <fullName evidence="3">Rik1-associated factor 1</fullName>
    </submittedName>
</protein>
<evidence type="ECO:0000313" key="4">
    <source>
        <dbReference type="Proteomes" id="UP000011096"/>
    </source>
</evidence>
<dbReference type="SUPFAM" id="SSF50978">
    <property type="entry name" value="WD40 repeat-like"/>
    <property type="match status" value="1"/>
</dbReference>
<feature type="region of interest" description="Disordered" evidence="2">
    <location>
        <begin position="32"/>
        <end position="63"/>
    </location>
</feature>
<comment type="caution">
    <text evidence="3">The sequence shown here is derived from an EMBL/GenBank/DDBJ whole genome shotgun (WGS) entry which is preliminary data.</text>
</comment>
<dbReference type="GO" id="GO:0031931">
    <property type="term" value="C:TORC1 complex"/>
    <property type="evidence" value="ECO:0007669"/>
    <property type="project" value="InterPro"/>
</dbReference>
<dbReference type="GO" id="GO:0031932">
    <property type="term" value="C:TORC2 complex"/>
    <property type="evidence" value="ECO:0007669"/>
    <property type="project" value="InterPro"/>
</dbReference>
<feature type="compositionally biased region" description="Polar residues" evidence="2">
    <location>
        <begin position="928"/>
        <end position="947"/>
    </location>
</feature>
<feature type="region of interest" description="Disordered" evidence="2">
    <location>
        <begin position="977"/>
        <end position="1016"/>
    </location>
</feature>
<evidence type="ECO:0000313" key="3">
    <source>
        <dbReference type="EMBL" id="KAF4482845.1"/>
    </source>
</evidence>
<dbReference type="InParanoid" id="A0A7J6J1Q6"/>
<dbReference type="PANTHER" id="PTHR19842">
    <property type="entry name" value="G BETA-LIKE PROTEIN GBL"/>
    <property type="match status" value="1"/>
</dbReference>
<evidence type="ECO:0000256" key="2">
    <source>
        <dbReference type="SAM" id="MobiDB-lite"/>
    </source>
</evidence>
<dbReference type="InterPro" id="IPR036322">
    <property type="entry name" value="WD40_repeat_dom_sf"/>
</dbReference>
<feature type="compositionally biased region" description="Low complexity" evidence="2">
    <location>
        <begin position="184"/>
        <end position="212"/>
    </location>
</feature>
<accession>A0A7J6J1Q6</accession>
<dbReference type="EMBL" id="ANPB02000005">
    <property type="protein sequence ID" value="KAF4482845.1"/>
    <property type="molecule type" value="Genomic_DNA"/>
</dbReference>
<organism evidence="3 4">
    <name type="scientific">Colletotrichum fructicola (strain Nara gc5)</name>
    <name type="common">Anthracnose fungus</name>
    <name type="synonym">Colletotrichum gloeosporioides (strain Nara gc5)</name>
    <dbReference type="NCBI Taxonomy" id="1213859"/>
    <lineage>
        <taxon>Eukaryota</taxon>
        <taxon>Fungi</taxon>
        <taxon>Dikarya</taxon>
        <taxon>Ascomycota</taxon>
        <taxon>Pezizomycotina</taxon>
        <taxon>Sordariomycetes</taxon>
        <taxon>Hypocreomycetidae</taxon>
        <taxon>Glomerellales</taxon>
        <taxon>Glomerellaceae</taxon>
        <taxon>Colletotrichum</taxon>
        <taxon>Colletotrichum gloeosporioides species complex</taxon>
    </lineage>
</organism>
<dbReference type="OrthoDB" id="10248252at2759"/>
<reference evidence="3 4" key="1">
    <citation type="submission" date="2012-08" db="EMBL/GenBank/DDBJ databases">
        <authorList>
            <person name="Gan P.H.P."/>
            <person name="Ikeda K."/>
            <person name="Irieda H."/>
            <person name="Narusaka M."/>
            <person name="O'Connell R.J."/>
            <person name="Narusaka Y."/>
            <person name="Takano Y."/>
            <person name="Kubo Y."/>
            <person name="Shirasu K."/>
        </authorList>
    </citation>
    <scope>NUCLEOTIDE SEQUENCE [LARGE SCALE GENOMIC DNA]</scope>
    <source>
        <strain evidence="3 4">Nara gc5</strain>
    </source>
</reference>
<dbReference type="PANTHER" id="PTHR19842:SF2">
    <property type="entry name" value="WD REPEAT PROTEIN (AFU_ORTHOLOGUE AFUA_5G04300)"/>
    <property type="match status" value="1"/>
</dbReference>
<dbReference type="GO" id="GO:0031929">
    <property type="term" value="P:TOR signaling"/>
    <property type="evidence" value="ECO:0007669"/>
    <property type="project" value="InterPro"/>
</dbReference>
<dbReference type="InterPro" id="IPR001680">
    <property type="entry name" value="WD40_rpt"/>
</dbReference>
<evidence type="ECO:0000256" key="1">
    <source>
        <dbReference type="ARBA" id="ARBA00009890"/>
    </source>
</evidence>
<feature type="compositionally biased region" description="Basic residues" evidence="2">
    <location>
        <begin position="234"/>
        <end position="248"/>
    </location>
</feature>
<proteinExistence type="inferred from homology"/>
<dbReference type="InterPro" id="IPR015943">
    <property type="entry name" value="WD40/YVTN_repeat-like_dom_sf"/>
</dbReference>
<dbReference type="SMART" id="SM00320">
    <property type="entry name" value="WD40"/>
    <property type="match status" value="5"/>
</dbReference>
<comment type="similarity">
    <text evidence="1">Belongs to the WD repeat LST8 family.</text>
</comment>
<dbReference type="GeneID" id="43605305"/>
<reference evidence="3 4" key="2">
    <citation type="submission" date="2020-04" db="EMBL/GenBank/DDBJ databases">
        <title>Genome sequencing and assembly of multiple isolates from the Colletotrichum gloeosporioides species complex.</title>
        <authorList>
            <person name="Gan P."/>
            <person name="Shirasu K."/>
        </authorList>
    </citation>
    <scope>NUCLEOTIDE SEQUENCE [LARGE SCALE GENOMIC DNA]</scope>
    <source>
        <strain evidence="3 4">Nara gc5</strain>
    </source>
</reference>
<feature type="region of interest" description="Disordered" evidence="2">
    <location>
        <begin position="915"/>
        <end position="956"/>
    </location>
</feature>
<name>A0A7J6J1Q6_COLFN</name>
<feature type="compositionally biased region" description="Basic and acidic residues" evidence="2">
    <location>
        <begin position="986"/>
        <end position="996"/>
    </location>
</feature>
<dbReference type="AlphaFoldDB" id="A0A7J6J1Q6"/>
<feature type="compositionally biased region" description="Polar residues" evidence="2">
    <location>
        <begin position="154"/>
        <end position="169"/>
    </location>
</feature>
<dbReference type="RefSeq" id="XP_031881829.1">
    <property type="nucleotide sequence ID" value="XM_032021099.1"/>
</dbReference>
<keyword evidence="4" id="KW-1185">Reference proteome</keyword>
<dbReference type="Gene3D" id="2.130.10.10">
    <property type="entry name" value="YVTN repeat-like/Quinoprotein amine dehydrogenase"/>
    <property type="match status" value="1"/>
</dbReference>
<feature type="region of interest" description="Disordered" evidence="2">
    <location>
        <begin position="154"/>
        <end position="256"/>
    </location>
</feature>
<dbReference type="Proteomes" id="UP000011096">
    <property type="component" value="Unassembled WGS sequence"/>
</dbReference>